<evidence type="ECO:0000313" key="1">
    <source>
        <dbReference type="EMBL" id="RMB62751.1"/>
    </source>
</evidence>
<accession>A0A3M0GCA8</accession>
<name>A0A3M0GCA8_9FLAO</name>
<dbReference type="RefSeq" id="WP_121916388.1">
    <property type="nucleotide sequence ID" value="NZ_REFV01000003.1"/>
</dbReference>
<dbReference type="NCBIfam" id="TIGR03515">
    <property type="entry name" value="GldC"/>
    <property type="match status" value="1"/>
</dbReference>
<protein>
    <submittedName>
        <fullName evidence="1">Gliding motility protein GldC</fullName>
    </submittedName>
</protein>
<dbReference type="EMBL" id="REFV01000003">
    <property type="protein sequence ID" value="RMB62751.1"/>
    <property type="molecule type" value="Genomic_DNA"/>
</dbReference>
<dbReference type="InterPro" id="IPR019854">
    <property type="entry name" value="Motility-assoc_prot_GldC"/>
</dbReference>
<dbReference type="AlphaFoldDB" id="A0A3M0GCA8"/>
<organism evidence="1 2">
    <name type="scientific">Dokdonia sinensis</name>
    <dbReference type="NCBI Taxonomy" id="2479847"/>
    <lineage>
        <taxon>Bacteria</taxon>
        <taxon>Pseudomonadati</taxon>
        <taxon>Bacteroidota</taxon>
        <taxon>Flavobacteriia</taxon>
        <taxon>Flavobacteriales</taxon>
        <taxon>Flavobacteriaceae</taxon>
        <taxon>Dokdonia</taxon>
    </lineage>
</organism>
<dbReference type="Proteomes" id="UP000281985">
    <property type="component" value="Unassembled WGS sequence"/>
</dbReference>
<dbReference type="OrthoDB" id="893422at2"/>
<dbReference type="Pfam" id="PF19937">
    <property type="entry name" value="GldC-like"/>
    <property type="match status" value="1"/>
</dbReference>
<keyword evidence="2" id="KW-1185">Reference proteome</keyword>
<evidence type="ECO:0000313" key="2">
    <source>
        <dbReference type="Proteomes" id="UP000281985"/>
    </source>
</evidence>
<gene>
    <name evidence="1" type="primary">gldC</name>
    <name evidence="1" type="ORF">EAX61_04015</name>
</gene>
<proteinExistence type="predicted"/>
<reference evidence="1 2" key="1">
    <citation type="submission" date="2018-10" db="EMBL/GenBank/DDBJ databases">
        <title>Dokdonia luteus sp. nov., isolated from sea water.</title>
        <authorList>
            <person name="Zhou L.Y."/>
            <person name="Du Z.J."/>
        </authorList>
    </citation>
    <scope>NUCLEOTIDE SEQUENCE [LARGE SCALE GENOMIC DNA]</scope>
    <source>
        <strain evidence="1 2">SH27</strain>
    </source>
</reference>
<comment type="caution">
    <text evidence="1">The sequence shown here is derived from an EMBL/GenBank/DDBJ whole genome shotgun (WGS) entry which is preliminary data.</text>
</comment>
<sequence>MAIVHKSDIKITVSLDENRVPEKMEWTARDGGAANEEAKAMLLSLWDSEQQETVSIDLWTKEMPVDEMQKFFHQTLVGMTSTFRKATGDDKMADTMKDFCEYFAEHLNLTKK</sequence>